<keyword evidence="4" id="KW-1185">Reference proteome</keyword>
<name>A0A2K9E4K2_9FIRM</name>
<sequence length="274" mass="31140">MIIKTLAENTSISKKFGSEHGLSLYIEVNDCKILFDTGASELFFENAKKMEVDISHVDYLLISHGHYDHGGGLEAFFRENTKAQVFLHPLAFGKYYALRSNDKFEYIGLKEELKENSQIVFTSNNFVIRDGIRVFSNITKTEPPPASNNRLYMEEKGKMIQDTFLHEQNLIIEENEKNFLVVGCAHNGITNILQHFYNLKGCMPDYVIGGFHLSNRSGEDNESLDTVGRIGKFFMDTNGKYYTCHCTGIEPYKRLKAVMGDRIGYLSAGSEIKI</sequence>
<dbReference type="InterPro" id="IPR001279">
    <property type="entry name" value="Metallo-B-lactamas"/>
</dbReference>
<reference evidence="3 5" key="2">
    <citation type="journal article" date="2018" name="Syst. Appl. Microbiol.">
        <title>Characterization and high-quality draft genome sequence of Herbivorax saccincola A7, an anaerobic, alkaliphilic, thermophilic, cellulolytic, and xylanolytic bacterium.</title>
        <authorList>
            <person name="Aikawa S."/>
            <person name="Baramee S."/>
            <person name="Sermsathanaswadi J."/>
            <person name="Thianheng P."/>
            <person name="Tachaapaikoon C."/>
            <person name="Shikata A."/>
            <person name="Waeonukul R."/>
            <person name="Pason P."/>
            <person name="Ratanakhanokchai K."/>
            <person name="Kosugi A."/>
        </authorList>
    </citation>
    <scope>NUCLEOTIDE SEQUENCE [LARGE SCALE GENOMIC DNA]</scope>
    <source>
        <strain evidence="3 5">A7</strain>
    </source>
</reference>
<accession>A0A2K9E4K2</accession>
<dbReference type="SUPFAM" id="SSF56281">
    <property type="entry name" value="Metallo-hydrolase/oxidoreductase"/>
    <property type="match status" value="1"/>
</dbReference>
<dbReference type="KEGG" id="hsc:HVS_02195"/>
<dbReference type="RefSeq" id="WP_101298800.1">
    <property type="nucleotide sequence ID" value="NZ_CP025197.1"/>
</dbReference>
<dbReference type="AlphaFoldDB" id="A0A2K9E4K2"/>
<dbReference type="Gene3D" id="3.60.15.10">
    <property type="entry name" value="Ribonuclease Z/Hydroxyacylglutathione hydrolase-like"/>
    <property type="match status" value="1"/>
</dbReference>
<dbReference type="InterPro" id="IPR041712">
    <property type="entry name" value="DHPS-like_MBL-fold"/>
</dbReference>
<reference evidence="2 4" key="1">
    <citation type="submission" date="2017-12" db="EMBL/GenBank/DDBJ databases">
        <title>Complete genome sequence of Herbivorax saccincola GGR1, a novel Cellulosome-producing hydrolytic bacterium in a thermophilic biogas plant, established by Illumina and Nanopore MinION sequencing.</title>
        <authorList>
            <person name="Pechtl A."/>
            <person name="Ruckert C."/>
            <person name="Koeck D.E."/>
            <person name="Maus I."/>
            <person name="Winkler A."/>
            <person name="Kalinowski J."/>
            <person name="Puhler A."/>
            <person name="Schwarz W.W."/>
            <person name="Zverlov V.V."/>
            <person name="Schluter A."/>
            <person name="Liebl W."/>
        </authorList>
    </citation>
    <scope>NUCLEOTIDE SEQUENCE [LARGE SCALE GENOMIC DNA]</scope>
    <source>
        <strain evidence="2">GGR1</strain>
        <strain evidence="4">SR1</strain>
    </source>
</reference>
<dbReference type="PANTHER" id="PTHR13754:SF13">
    <property type="entry name" value="METALLO-BETA-LACTAMASE SUPERFAMILY PROTEIN (AFU_ORTHOLOGUE AFUA_3G07630)"/>
    <property type="match status" value="1"/>
</dbReference>
<evidence type="ECO:0000313" key="4">
    <source>
        <dbReference type="Proteomes" id="UP000233534"/>
    </source>
</evidence>
<dbReference type="PANTHER" id="PTHR13754">
    <property type="entry name" value="METALLO-BETA-LACTAMASE SUPERFAMILY PROTEIN"/>
    <property type="match status" value="1"/>
</dbReference>
<keyword evidence="3" id="KW-0378">Hydrolase</keyword>
<dbReference type="SMART" id="SM00849">
    <property type="entry name" value="Lactamase_B"/>
    <property type="match status" value="1"/>
</dbReference>
<dbReference type="Pfam" id="PF00753">
    <property type="entry name" value="Lactamase_B"/>
    <property type="match status" value="1"/>
</dbReference>
<proteinExistence type="predicted"/>
<dbReference type="EMBL" id="CP025197">
    <property type="protein sequence ID" value="AUG56396.1"/>
    <property type="molecule type" value="Genomic_DNA"/>
</dbReference>
<dbReference type="OrthoDB" id="9803916at2"/>
<evidence type="ECO:0000313" key="2">
    <source>
        <dbReference type="EMBL" id="AUG56396.1"/>
    </source>
</evidence>
<protein>
    <submittedName>
        <fullName evidence="3">MBL fold hydrolase</fullName>
    </submittedName>
    <submittedName>
        <fullName evidence="2">Metallo-beta-lactamase superfamily protein</fullName>
    </submittedName>
</protein>
<evidence type="ECO:0000259" key="1">
    <source>
        <dbReference type="SMART" id="SM00849"/>
    </source>
</evidence>
<evidence type="ECO:0000313" key="3">
    <source>
        <dbReference type="EMBL" id="PQQ66485.1"/>
    </source>
</evidence>
<dbReference type="GO" id="GO:0016787">
    <property type="term" value="F:hydrolase activity"/>
    <property type="evidence" value="ECO:0007669"/>
    <property type="project" value="UniProtKB-KW"/>
</dbReference>
<dbReference type="InterPro" id="IPR036866">
    <property type="entry name" value="RibonucZ/Hydroxyglut_hydro"/>
</dbReference>
<dbReference type="GO" id="GO:0016740">
    <property type="term" value="F:transferase activity"/>
    <property type="evidence" value="ECO:0007669"/>
    <property type="project" value="TreeGrafter"/>
</dbReference>
<dbReference type="InterPro" id="IPR052926">
    <property type="entry name" value="Metallo-beta-lactamase_dom"/>
</dbReference>
<evidence type="ECO:0000313" key="5">
    <source>
        <dbReference type="Proteomes" id="UP000239720"/>
    </source>
</evidence>
<dbReference type="CDD" id="cd07713">
    <property type="entry name" value="DHPS-like_MBL-fold"/>
    <property type="match status" value="1"/>
</dbReference>
<dbReference type="Proteomes" id="UP000239720">
    <property type="component" value="Unassembled WGS sequence"/>
</dbReference>
<gene>
    <name evidence="3" type="ORF">B9R14_06795</name>
    <name evidence="2" type="ORF">HVS_02195</name>
</gene>
<organism evidence="2 4">
    <name type="scientific">Acetivibrio saccincola</name>
    <dbReference type="NCBI Taxonomy" id="1677857"/>
    <lineage>
        <taxon>Bacteria</taxon>
        <taxon>Bacillati</taxon>
        <taxon>Bacillota</taxon>
        <taxon>Clostridia</taxon>
        <taxon>Eubacteriales</taxon>
        <taxon>Oscillospiraceae</taxon>
        <taxon>Acetivibrio</taxon>
    </lineage>
</organism>
<dbReference type="Proteomes" id="UP000233534">
    <property type="component" value="Chromosome"/>
</dbReference>
<feature type="domain" description="Metallo-beta-lactamase" evidence="1">
    <location>
        <begin position="20"/>
        <end position="186"/>
    </location>
</feature>
<dbReference type="EMBL" id="NEMB01000003">
    <property type="protein sequence ID" value="PQQ66485.1"/>
    <property type="molecule type" value="Genomic_DNA"/>
</dbReference>